<dbReference type="PANTHER" id="PTHR32305:SF15">
    <property type="entry name" value="PROTEIN RHSA-RELATED"/>
    <property type="match status" value="1"/>
</dbReference>
<proteinExistence type="predicted"/>
<dbReference type="InterPro" id="IPR050708">
    <property type="entry name" value="T6SS_VgrG/RHS"/>
</dbReference>
<evidence type="ECO:0000313" key="3">
    <source>
        <dbReference type="Proteomes" id="UP000032266"/>
    </source>
</evidence>
<keyword evidence="3" id="KW-1185">Reference proteome</keyword>
<gene>
    <name evidence="2" type="ORF">YC6258_02717</name>
</gene>
<reference evidence="2 3" key="1">
    <citation type="submission" date="2014-01" db="EMBL/GenBank/DDBJ databases">
        <title>Full genme sequencing of cellulolytic bacterium Gynuella sunshinyii YC6258T gen. nov., sp. nov.</title>
        <authorList>
            <person name="Khan H."/>
            <person name="Chung E.J."/>
            <person name="Chung Y.R."/>
        </authorList>
    </citation>
    <scope>NUCLEOTIDE SEQUENCE [LARGE SCALE GENOMIC DNA]</scope>
    <source>
        <strain evidence="2 3">YC6258</strain>
    </source>
</reference>
<evidence type="ECO:0000313" key="2">
    <source>
        <dbReference type="EMBL" id="AJQ94755.1"/>
    </source>
</evidence>
<accession>A0A0C5V5R1</accession>
<dbReference type="PATRIC" id="fig|1445510.3.peg.2672"/>
<dbReference type="InterPro" id="IPR022385">
    <property type="entry name" value="Rhs_assc_core"/>
</dbReference>
<dbReference type="HOGENOM" id="CLU_879597_0_0_6"/>
<sequence length="331" mass="38294">MPSVNLGSCLTFCPLAFKTHGKRSATPGCYRPNYKRYHTHNQPDLWYQYAERYVWNGGNLIQTWHIDCNLNNRTFQQYYLYEPYSHKPVGLYDYELGLLDIEADHLGTAKALYSHETGEQLWATEHEVYGKTKNSQSHKTHPRNGFAVDPKLRFAGQYEDIETGLYQNFNRYYDPRTGRYISHDPIGLAGGLNVYQYCPNPIEWIDPLGLSCKEYTGLQWNDGKLGEYDADWRGSSKIQSDAIEEAFKQTGYTRDQFEISKWGKDRYGKTFPVEWTGPDGAEVNIDWPHYGVNRKGEWVTGPDAPHVGWQVGRKQTKKVGHILLDEVMVNR</sequence>
<protein>
    <submittedName>
        <fullName evidence="2">Rhs family protein</fullName>
    </submittedName>
</protein>
<evidence type="ECO:0000259" key="1">
    <source>
        <dbReference type="Pfam" id="PF15540"/>
    </source>
</evidence>
<dbReference type="KEGG" id="gsn:YC6258_02717"/>
<name>A0A0C5V5R1_9GAMM</name>
<dbReference type="PRINTS" id="PR00394">
    <property type="entry name" value="RHSPROTEIN"/>
</dbReference>
<organism evidence="2 3">
    <name type="scientific">Gynuella sunshinyii YC6258</name>
    <dbReference type="NCBI Taxonomy" id="1445510"/>
    <lineage>
        <taxon>Bacteria</taxon>
        <taxon>Pseudomonadati</taxon>
        <taxon>Pseudomonadota</taxon>
        <taxon>Gammaproteobacteria</taxon>
        <taxon>Oceanospirillales</taxon>
        <taxon>Saccharospirillaceae</taxon>
        <taxon>Gynuella</taxon>
    </lineage>
</organism>
<feature type="domain" description="Bacterial toxin 47" evidence="1">
    <location>
        <begin position="229"/>
        <end position="331"/>
    </location>
</feature>
<dbReference type="Gene3D" id="2.180.10.10">
    <property type="entry name" value="RHS repeat-associated core"/>
    <property type="match status" value="1"/>
</dbReference>
<dbReference type="STRING" id="1445510.YC6258_02717"/>
<dbReference type="InterPro" id="IPR029103">
    <property type="entry name" value="Ntox47"/>
</dbReference>
<dbReference type="NCBIfam" id="TIGR03696">
    <property type="entry name" value="Rhs_assc_core"/>
    <property type="match status" value="1"/>
</dbReference>
<dbReference type="EMBL" id="CP007142">
    <property type="protein sequence ID" value="AJQ94755.1"/>
    <property type="molecule type" value="Genomic_DNA"/>
</dbReference>
<dbReference type="AlphaFoldDB" id="A0A0C5V5R1"/>
<dbReference type="Pfam" id="PF15540">
    <property type="entry name" value="Ntox47"/>
    <property type="match status" value="1"/>
</dbReference>
<dbReference type="PANTHER" id="PTHR32305">
    <property type="match status" value="1"/>
</dbReference>
<dbReference type="Proteomes" id="UP000032266">
    <property type="component" value="Chromosome"/>
</dbReference>
<dbReference type="RefSeq" id="WP_082070677.1">
    <property type="nucleotide sequence ID" value="NZ_CP007142.1"/>
</dbReference>